<evidence type="ECO:0000313" key="2">
    <source>
        <dbReference type="Proteomes" id="UP000184488"/>
    </source>
</evidence>
<sequence length="62" mass="6717">MIVENLKSIAIILFVSFLSCKENEIAKINTVGTVESKDSIVEASATPENECLLKSTLALPYS</sequence>
<evidence type="ECO:0000313" key="1">
    <source>
        <dbReference type="EMBL" id="SHI91314.1"/>
    </source>
</evidence>
<dbReference type="AlphaFoldDB" id="A0A1M6F0P9"/>
<gene>
    <name evidence="1" type="ORF">SAMN05444363_2074</name>
</gene>
<dbReference type="PROSITE" id="PS51257">
    <property type="entry name" value="PROKAR_LIPOPROTEIN"/>
    <property type="match status" value="1"/>
</dbReference>
<name>A0A1M6F0P9_9FLAO</name>
<keyword evidence="2" id="KW-1185">Reference proteome</keyword>
<dbReference type="STRING" id="415425.SAMN05444363_2074"/>
<dbReference type="Proteomes" id="UP000184488">
    <property type="component" value="Unassembled WGS sequence"/>
</dbReference>
<accession>A0A1M6F0P9</accession>
<dbReference type="EMBL" id="FQZI01000003">
    <property type="protein sequence ID" value="SHI91314.1"/>
    <property type="molecule type" value="Genomic_DNA"/>
</dbReference>
<reference evidence="2" key="1">
    <citation type="submission" date="2016-11" db="EMBL/GenBank/DDBJ databases">
        <authorList>
            <person name="Varghese N."/>
            <person name="Submissions S."/>
        </authorList>
    </citation>
    <scope>NUCLEOTIDE SEQUENCE [LARGE SCALE GENOMIC DNA]</scope>
    <source>
        <strain evidence="2">DSM 18829</strain>
    </source>
</reference>
<protein>
    <submittedName>
        <fullName evidence="1">Uncharacterized protein</fullName>
    </submittedName>
</protein>
<proteinExistence type="predicted"/>
<organism evidence="1 2">
    <name type="scientific">Flavobacterium terrae</name>
    <dbReference type="NCBI Taxonomy" id="415425"/>
    <lineage>
        <taxon>Bacteria</taxon>
        <taxon>Pseudomonadati</taxon>
        <taxon>Bacteroidota</taxon>
        <taxon>Flavobacteriia</taxon>
        <taxon>Flavobacteriales</taxon>
        <taxon>Flavobacteriaceae</taxon>
        <taxon>Flavobacterium</taxon>
    </lineage>
</organism>